<name>A0A1N6TZI7_9GAMM</name>
<proteinExistence type="predicted"/>
<feature type="binding site" evidence="4">
    <location>
        <position position="8"/>
    </location>
    <ligand>
        <name>Zn(2+)</name>
        <dbReference type="ChEBI" id="CHEBI:29105"/>
    </ligand>
</feature>
<feature type="domain" description="23S rRNA (guanine(745)-N(1))-methyltransferase N-terminal" evidence="7">
    <location>
        <begin position="7"/>
        <end position="49"/>
    </location>
</feature>
<evidence type="ECO:0000256" key="4">
    <source>
        <dbReference type="PIRSR" id="PIRSR018249-1"/>
    </source>
</evidence>
<keyword evidence="2 8" id="KW-0808">Transferase</keyword>
<dbReference type="STRING" id="49186.SAMN05421647_106116"/>
<evidence type="ECO:0000313" key="8">
    <source>
        <dbReference type="EMBL" id="SIQ58798.1"/>
    </source>
</evidence>
<dbReference type="Pfam" id="PF21302">
    <property type="entry name" value="Zn_ribbon_RlmA"/>
    <property type="match status" value="1"/>
</dbReference>
<dbReference type="AlphaFoldDB" id="A0A1N6TZI7"/>
<reference evidence="8 9" key="1">
    <citation type="submission" date="2017-01" db="EMBL/GenBank/DDBJ databases">
        <authorList>
            <person name="Mah S.A."/>
            <person name="Swanson W.J."/>
            <person name="Moy G.W."/>
            <person name="Vacquier V.D."/>
        </authorList>
    </citation>
    <scope>NUCLEOTIDE SEQUENCE [LARGE SCALE GENOMIC DNA]</scope>
    <source>
        <strain evidence="8 9">DSM 7027</strain>
    </source>
</reference>
<dbReference type="eggNOG" id="COG2226">
    <property type="taxonomic scope" value="Bacteria"/>
</dbReference>
<dbReference type="Proteomes" id="UP000186895">
    <property type="component" value="Unassembled WGS sequence"/>
</dbReference>
<feature type="binding site" evidence="5">
    <location>
        <position position="70"/>
    </location>
    <ligand>
        <name>S-adenosyl-L-methionine</name>
        <dbReference type="ChEBI" id="CHEBI:59789"/>
    </ligand>
</feature>
<evidence type="ECO:0000259" key="7">
    <source>
        <dbReference type="Pfam" id="PF21302"/>
    </source>
</evidence>
<sequence length="275" mass="30507">MSQPALACPVCREALVLDDKRLSCANGHSFDRARQGYWNLLLPQKKRSKAPGDNAEMVQARQRFLEAGYYTPLAERIGQLLQSELNPDEQTQLLDLGCGEGWYTDRLARQLGCCTTGLDISKDAIKTACKRNKDVHWLVATGADIPLAEASVDAATLVFSRLMPEPTARVLKPGGLLLVVIPGPNHLLALRSLIYTDVRATSGFDPAALLAEQFEPVSCESLSFDFTLDTAEAIQDLLAMTPHGQRLKPEARTRLSQREQLQEQADFTLYLFHKR</sequence>
<keyword evidence="1 8" id="KW-0489">Methyltransferase</keyword>
<dbReference type="EMBL" id="FTMN01000006">
    <property type="protein sequence ID" value="SIQ58798.1"/>
    <property type="molecule type" value="Genomic_DNA"/>
</dbReference>
<dbReference type="Gene3D" id="3.40.50.150">
    <property type="entry name" value="Vaccinia Virus protein VP39"/>
    <property type="match status" value="1"/>
</dbReference>
<evidence type="ECO:0000256" key="1">
    <source>
        <dbReference type="ARBA" id="ARBA00022603"/>
    </source>
</evidence>
<feature type="binding site" evidence="5">
    <location>
        <position position="186"/>
    </location>
    <ligand>
        <name>S-adenosyl-L-methionine</name>
        <dbReference type="ChEBI" id="CHEBI:59789"/>
    </ligand>
</feature>
<dbReference type="GO" id="GO:0046872">
    <property type="term" value="F:metal ion binding"/>
    <property type="evidence" value="ECO:0007669"/>
    <property type="project" value="UniProtKB-KW"/>
</dbReference>
<dbReference type="InterPro" id="IPR029063">
    <property type="entry name" value="SAM-dependent_MTases_sf"/>
</dbReference>
<dbReference type="InterPro" id="IPR048647">
    <property type="entry name" value="RlmA_N"/>
</dbReference>
<protein>
    <submittedName>
        <fullName evidence="8">23S rRNA (Guanine745-N1)-methyltransferase</fullName>
    </submittedName>
</protein>
<feature type="binding site" evidence="4">
    <location>
        <position position="28"/>
    </location>
    <ligand>
        <name>Zn(2+)</name>
        <dbReference type="ChEBI" id="CHEBI:29105"/>
    </ligand>
</feature>
<dbReference type="InterPro" id="IPR041698">
    <property type="entry name" value="Methyltransf_25"/>
</dbReference>
<accession>A0A1N6TZI7</accession>
<dbReference type="Pfam" id="PF13649">
    <property type="entry name" value="Methyltransf_25"/>
    <property type="match status" value="1"/>
</dbReference>
<evidence type="ECO:0000313" key="9">
    <source>
        <dbReference type="Proteomes" id="UP000186895"/>
    </source>
</evidence>
<dbReference type="PANTHER" id="PTHR43464:SF19">
    <property type="entry name" value="UBIQUINONE BIOSYNTHESIS O-METHYLTRANSFERASE, MITOCHONDRIAL"/>
    <property type="match status" value="1"/>
</dbReference>
<evidence type="ECO:0000259" key="6">
    <source>
        <dbReference type="Pfam" id="PF13649"/>
    </source>
</evidence>
<evidence type="ECO:0000256" key="3">
    <source>
        <dbReference type="ARBA" id="ARBA00022691"/>
    </source>
</evidence>
<keyword evidence="3 5" id="KW-0949">S-adenosyl-L-methionine</keyword>
<dbReference type="SUPFAM" id="SSF53335">
    <property type="entry name" value="S-adenosyl-L-methionine-dependent methyltransferases"/>
    <property type="match status" value="1"/>
</dbReference>
<evidence type="ECO:0000256" key="2">
    <source>
        <dbReference type="ARBA" id="ARBA00022679"/>
    </source>
</evidence>
<feature type="binding site" evidence="5">
    <location>
        <begin position="100"/>
        <end position="101"/>
    </location>
    <ligand>
        <name>S-adenosyl-L-methionine</name>
        <dbReference type="ChEBI" id="CHEBI:59789"/>
    </ligand>
</feature>
<dbReference type="InterPro" id="IPR016718">
    <property type="entry name" value="rRNA_m1G-MeTrfase_A_prd"/>
</dbReference>
<keyword evidence="4" id="KW-0479">Metal-binding</keyword>
<dbReference type="GO" id="GO:0032259">
    <property type="term" value="P:methylation"/>
    <property type="evidence" value="ECO:0007669"/>
    <property type="project" value="UniProtKB-KW"/>
</dbReference>
<dbReference type="CDD" id="cd02440">
    <property type="entry name" value="AdoMet_MTases"/>
    <property type="match status" value="1"/>
</dbReference>
<dbReference type="PANTHER" id="PTHR43464">
    <property type="entry name" value="METHYLTRANSFERASE"/>
    <property type="match status" value="1"/>
</dbReference>
<keyword evidence="4" id="KW-0862">Zinc</keyword>
<feature type="binding site" evidence="4">
    <location>
        <position position="11"/>
    </location>
    <ligand>
        <name>Zn(2+)</name>
        <dbReference type="ChEBI" id="CHEBI:29105"/>
    </ligand>
</feature>
<feature type="binding site" evidence="4">
    <location>
        <position position="24"/>
    </location>
    <ligand>
        <name>Zn(2+)</name>
        <dbReference type="ChEBI" id="CHEBI:29105"/>
    </ligand>
</feature>
<gene>
    <name evidence="8" type="ORF">SAMN05421647_106116</name>
</gene>
<dbReference type="PIRSF" id="PIRSF018249">
    <property type="entry name" value="MyrA_prd"/>
    <property type="match status" value="1"/>
</dbReference>
<dbReference type="RefSeq" id="WP_076463316.1">
    <property type="nucleotide sequence ID" value="NZ_FTMN01000006.1"/>
</dbReference>
<dbReference type="GO" id="GO:0008168">
    <property type="term" value="F:methyltransferase activity"/>
    <property type="evidence" value="ECO:0007669"/>
    <property type="project" value="UniProtKB-KW"/>
</dbReference>
<evidence type="ECO:0000256" key="5">
    <source>
        <dbReference type="PIRSR" id="PIRSR018249-2"/>
    </source>
</evidence>
<organism evidence="8 9">
    <name type="scientific">Marinobacterium stanieri</name>
    <dbReference type="NCBI Taxonomy" id="49186"/>
    <lineage>
        <taxon>Bacteria</taxon>
        <taxon>Pseudomonadati</taxon>
        <taxon>Pseudomonadota</taxon>
        <taxon>Gammaproteobacteria</taxon>
        <taxon>Oceanospirillales</taxon>
        <taxon>Oceanospirillaceae</taxon>
        <taxon>Marinobacterium</taxon>
    </lineage>
</organism>
<feature type="domain" description="Methyltransferase" evidence="6">
    <location>
        <begin position="94"/>
        <end position="175"/>
    </location>
</feature>
<keyword evidence="9" id="KW-1185">Reference proteome</keyword>